<dbReference type="GO" id="GO:0016787">
    <property type="term" value="F:hydrolase activity"/>
    <property type="evidence" value="ECO:0007669"/>
    <property type="project" value="UniProtKB-KW"/>
</dbReference>
<dbReference type="Gene3D" id="3.90.79.10">
    <property type="entry name" value="Nucleoside Triphosphate Pyrophosphohydrolase"/>
    <property type="match status" value="1"/>
</dbReference>
<evidence type="ECO:0000256" key="1">
    <source>
        <dbReference type="ARBA" id="ARBA00022801"/>
    </source>
</evidence>
<sequence length="276" mass="31987">MENNRDHSETETETESEVEVEVEIENESNYTSSKYHTPDGAPSDIVIFTITSRERGTGKKALPERELQVLLIERKRWPFEGQWALPGGFCGEEESMYDCARRELMEETGVADVHLEYFNVYSEPKRDPRGWIISHAFFALVHERYLAERKAQDDAADVRLFPVSEALRMDLAFDHRRILSDALERIREKMLTTTIAKEFLPAEFTIGELYQVIRTVVPDFEEQNFIRKITSTRSRQGILEEAADENGAPKLSNRYSQRSAQLYRFTDYAPKLSIYG</sequence>
<name>A0A5C4T2L1_9BACL</name>
<evidence type="ECO:0000259" key="3">
    <source>
        <dbReference type="PROSITE" id="PS51462"/>
    </source>
</evidence>
<dbReference type="InterPro" id="IPR020084">
    <property type="entry name" value="NUDIX_hydrolase_CS"/>
</dbReference>
<protein>
    <submittedName>
        <fullName evidence="4">NUDIX hydrolase</fullName>
    </submittedName>
</protein>
<gene>
    <name evidence="4" type="ORF">FE784_26750</name>
</gene>
<dbReference type="OrthoDB" id="9786141at2"/>
<organism evidence="4 5">
    <name type="scientific">Paenibacillus hemerocallicola</name>
    <dbReference type="NCBI Taxonomy" id="1172614"/>
    <lineage>
        <taxon>Bacteria</taxon>
        <taxon>Bacillati</taxon>
        <taxon>Bacillota</taxon>
        <taxon>Bacilli</taxon>
        <taxon>Bacillales</taxon>
        <taxon>Paenibacillaceae</taxon>
        <taxon>Paenibacillus</taxon>
    </lineage>
</organism>
<comment type="caution">
    <text evidence="4">The sequence shown here is derived from an EMBL/GenBank/DDBJ whole genome shotgun (WGS) entry which is preliminary data.</text>
</comment>
<dbReference type="SUPFAM" id="SSF55811">
    <property type="entry name" value="Nudix"/>
    <property type="match status" value="1"/>
</dbReference>
<dbReference type="InterPro" id="IPR000086">
    <property type="entry name" value="NUDIX_hydrolase_dom"/>
</dbReference>
<dbReference type="PROSITE" id="PS00893">
    <property type="entry name" value="NUDIX_BOX"/>
    <property type="match status" value="1"/>
</dbReference>
<evidence type="ECO:0000256" key="2">
    <source>
        <dbReference type="SAM" id="MobiDB-lite"/>
    </source>
</evidence>
<dbReference type="Proteomes" id="UP000307943">
    <property type="component" value="Unassembled WGS sequence"/>
</dbReference>
<reference evidence="4 5" key="1">
    <citation type="submission" date="2019-05" db="EMBL/GenBank/DDBJ databases">
        <title>We sequenced the genome of Paenibacillus hemerocallicola KCTC 33185 for further insight into its adaptation and study the phylogeny of Paenibacillus.</title>
        <authorList>
            <person name="Narsing Rao M.P."/>
        </authorList>
    </citation>
    <scope>NUCLEOTIDE SEQUENCE [LARGE SCALE GENOMIC DNA]</scope>
    <source>
        <strain evidence="4 5">KCTC 33185</strain>
    </source>
</reference>
<dbReference type="Pfam" id="PF00293">
    <property type="entry name" value="NUDIX"/>
    <property type="match status" value="1"/>
</dbReference>
<evidence type="ECO:0000313" key="5">
    <source>
        <dbReference type="Proteomes" id="UP000307943"/>
    </source>
</evidence>
<dbReference type="PANTHER" id="PTHR43736">
    <property type="entry name" value="ADP-RIBOSE PYROPHOSPHATASE"/>
    <property type="match status" value="1"/>
</dbReference>
<proteinExistence type="predicted"/>
<feature type="compositionally biased region" description="Acidic residues" evidence="2">
    <location>
        <begin position="11"/>
        <end position="26"/>
    </location>
</feature>
<dbReference type="RefSeq" id="WP_139605317.1">
    <property type="nucleotide sequence ID" value="NZ_VDCQ01000046.1"/>
</dbReference>
<dbReference type="PROSITE" id="PS51462">
    <property type="entry name" value="NUDIX"/>
    <property type="match status" value="1"/>
</dbReference>
<accession>A0A5C4T2L1</accession>
<evidence type="ECO:0000313" key="4">
    <source>
        <dbReference type="EMBL" id="TNJ63263.1"/>
    </source>
</evidence>
<dbReference type="InterPro" id="IPR015797">
    <property type="entry name" value="NUDIX_hydrolase-like_dom_sf"/>
</dbReference>
<dbReference type="PANTHER" id="PTHR43736:SF4">
    <property type="entry name" value="SLR1690 PROTEIN"/>
    <property type="match status" value="1"/>
</dbReference>
<feature type="domain" description="Nudix hydrolase" evidence="3">
    <location>
        <begin position="52"/>
        <end position="184"/>
    </location>
</feature>
<dbReference type="AlphaFoldDB" id="A0A5C4T2L1"/>
<feature type="compositionally biased region" description="Basic and acidic residues" evidence="2">
    <location>
        <begin position="1"/>
        <end position="10"/>
    </location>
</feature>
<feature type="region of interest" description="Disordered" evidence="2">
    <location>
        <begin position="1"/>
        <end position="36"/>
    </location>
</feature>
<dbReference type="InterPro" id="IPR036388">
    <property type="entry name" value="WH-like_DNA-bd_sf"/>
</dbReference>
<keyword evidence="5" id="KW-1185">Reference proteome</keyword>
<dbReference type="CDD" id="cd18873">
    <property type="entry name" value="NUDIX_NadM_like"/>
    <property type="match status" value="1"/>
</dbReference>
<dbReference type="EMBL" id="VDCQ01000046">
    <property type="protein sequence ID" value="TNJ63263.1"/>
    <property type="molecule type" value="Genomic_DNA"/>
</dbReference>
<dbReference type="Gene3D" id="1.10.10.10">
    <property type="entry name" value="Winged helix-like DNA-binding domain superfamily/Winged helix DNA-binding domain"/>
    <property type="match status" value="1"/>
</dbReference>
<keyword evidence="1 4" id="KW-0378">Hydrolase</keyword>